<name>A0A7L4ZWL0_9BACT</name>
<reference evidence="1 2" key="1">
    <citation type="submission" date="2019-09" db="EMBL/GenBank/DDBJ databases">
        <title>Genome sequence of Hymenobacter sp. M3.</title>
        <authorList>
            <person name="Srinivasan S."/>
        </authorList>
    </citation>
    <scope>NUCLEOTIDE SEQUENCE [LARGE SCALE GENOMIC DNA]</scope>
    <source>
        <strain evidence="1 2">M3</strain>
    </source>
</reference>
<gene>
    <name evidence="1" type="ORF">F0P96_13215</name>
</gene>
<evidence type="ECO:0000313" key="2">
    <source>
        <dbReference type="Proteomes" id="UP000326380"/>
    </source>
</evidence>
<dbReference type="Proteomes" id="UP000326380">
    <property type="component" value="Unassembled WGS sequence"/>
</dbReference>
<proteinExistence type="predicted"/>
<comment type="caution">
    <text evidence="1">The sequence shown here is derived from an EMBL/GenBank/DDBJ whole genome shotgun (WGS) entry which is preliminary data.</text>
</comment>
<keyword evidence="2" id="KW-1185">Reference proteome</keyword>
<organism evidence="1 2">
    <name type="scientific">Hymenobacter busanensis</name>
    <dbReference type="NCBI Taxonomy" id="2607656"/>
    <lineage>
        <taxon>Bacteria</taxon>
        <taxon>Pseudomonadati</taxon>
        <taxon>Bacteroidota</taxon>
        <taxon>Cytophagia</taxon>
        <taxon>Cytophagales</taxon>
        <taxon>Hymenobacteraceae</taxon>
        <taxon>Hymenobacter</taxon>
    </lineage>
</organism>
<dbReference type="AlphaFoldDB" id="A0A7L4ZWL0"/>
<accession>A0A7L4ZWL0</accession>
<dbReference type="RefSeq" id="WP_151079368.1">
    <property type="nucleotide sequence ID" value="NZ_CP047647.1"/>
</dbReference>
<sequence length="216" mass="24733">MSASLSFRTGRITRYPIVWQDFGSVAAMLLAIMCCLLSNAETDFHTDAPYLLLPSTTERSYCGPETNILTISLDKTNKVYFSHDSKSVQAAAIRQVAAKRGVYFTIFQQRELVKIPYLGMDVRKLPAYLSLPDYERRKITLLGIPCSEGDNQLSECITAARAEALRGFDRMPLISIRTDYRLPYARIKNLFRNLQGLHLYRYYLITHNKPYNSDQL</sequence>
<evidence type="ECO:0000313" key="1">
    <source>
        <dbReference type="EMBL" id="KAA9332427.1"/>
    </source>
</evidence>
<dbReference type="EMBL" id="VTWU01000004">
    <property type="protein sequence ID" value="KAA9332427.1"/>
    <property type="molecule type" value="Genomic_DNA"/>
</dbReference>
<protein>
    <submittedName>
        <fullName evidence="1">Uncharacterized protein</fullName>
    </submittedName>
</protein>